<reference evidence="12 13" key="1">
    <citation type="submission" date="2018-10" db="EMBL/GenBank/DDBJ databases">
        <title>Comparative analysis of microorganisms from saline springs in Andes Mountain Range, Colombia.</title>
        <authorList>
            <person name="Rubin E."/>
        </authorList>
    </citation>
    <scope>NUCLEOTIDE SEQUENCE [LARGE SCALE GENOMIC DNA]</scope>
    <source>
        <strain evidence="12 13">USBA GBX 843</strain>
    </source>
</reference>
<feature type="transmembrane region" description="Helical" evidence="10">
    <location>
        <begin position="593"/>
        <end position="613"/>
    </location>
</feature>
<evidence type="ECO:0000256" key="1">
    <source>
        <dbReference type="ARBA" id="ARBA00003273"/>
    </source>
</evidence>
<keyword evidence="10" id="KW-0812">Transmembrane</keyword>
<evidence type="ECO:0000313" key="13">
    <source>
        <dbReference type="Proteomes" id="UP000274786"/>
    </source>
</evidence>
<dbReference type="EMBL" id="RCDC01000004">
    <property type="protein sequence ID" value="RLK55655.1"/>
    <property type="molecule type" value="Genomic_DNA"/>
</dbReference>
<gene>
    <name evidence="12" type="ORF">BCL79_0023</name>
</gene>
<dbReference type="PANTHER" id="PTHR12147:SF58">
    <property type="entry name" value="VACUOLAR MEMBRANE PROTEASE"/>
    <property type="match status" value="1"/>
</dbReference>
<comment type="caution">
    <text evidence="12">The sequence shown here is derived from an EMBL/GenBank/DDBJ whole genome shotgun (WGS) entry which is preliminary data.</text>
</comment>
<evidence type="ECO:0000259" key="11">
    <source>
        <dbReference type="Pfam" id="PF04389"/>
    </source>
</evidence>
<evidence type="ECO:0000256" key="7">
    <source>
        <dbReference type="ARBA" id="ARBA00022989"/>
    </source>
</evidence>
<comment type="function">
    <text evidence="1">May be involved in vacuolar sorting and osmoregulation.</text>
</comment>
<evidence type="ECO:0000256" key="3">
    <source>
        <dbReference type="ARBA" id="ARBA00010918"/>
    </source>
</evidence>
<dbReference type="PROSITE" id="PS00758">
    <property type="entry name" value="ARGE_DAPE_CPG2_1"/>
    <property type="match status" value="1"/>
</dbReference>
<dbReference type="AlphaFoldDB" id="A0A498CP36"/>
<keyword evidence="10" id="KW-0472">Membrane</keyword>
<proteinExistence type="inferred from homology"/>
<dbReference type="SUPFAM" id="SSF53187">
    <property type="entry name" value="Zn-dependent exopeptidases"/>
    <property type="match status" value="1"/>
</dbReference>
<feature type="transmembrane region" description="Helical" evidence="10">
    <location>
        <begin position="405"/>
        <end position="433"/>
    </location>
</feature>
<dbReference type="GO" id="GO:0005774">
    <property type="term" value="C:vacuolar membrane"/>
    <property type="evidence" value="ECO:0007669"/>
    <property type="project" value="UniProtKB-SubCell"/>
</dbReference>
<dbReference type="GO" id="GO:0008235">
    <property type="term" value="F:metalloexopeptidase activity"/>
    <property type="evidence" value="ECO:0007669"/>
    <property type="project" value="InterPro"/>
</dbReference>
<comment type="similarity">
    <text evidence="3">Belongs to the peptidase M28 family.</text>
</comment>
<dbReference type="Pfam" id="PF04389">
    <property type="entry name" value="Peptidase_M28"/>
    <property type="match status" value="1"/>
</dbReference>
<evidence type="ECO:0000256" key="10">
    <source>
        <dbReference type="SAM" id="Phobius"/>
    </source>
</evidence>
<keyword evidence="7 10" id="KW-1133">Transmembrane helix</keyword>
<dbReference type="Gene3D" id="3.40.630.10">
    <property type="entry name" value="Zn peptidases"/>
    <property type="match status" value="1"/>
</dbReference>
<dbReference type="RefSeq" id="WP_121036602.1">
    <property type="nucleotide sequence ID" value="NZ_RCDC01000004.1"/>
</dbReference>
<evidence type="ECO:0000256" key="2">
    <source>
        <dbReference type="ARBA" id="ARBA00004128"/>
    </source>
</evidence>
<feature type="domain" description="Peptidase M28" evidence="11">
    <location>
        <begin position="116"/>
        <end position="304"/>
    </location>
</feature>
<feature type="transmembrane region" description="Helical" evidence="10">
    <location>
        <begin position="561"/>
        <end position="581"/>
    </location>
</feature>
<dbReference type="Proteomes" id="UP000274786">
    <property type="component" value="Unassembled WGS sequence"/>
</dbReference>
<feature type="transmembrane region" description="Helical" evidence="10">
    <location>
        <begin position="510"/>
        <end position="529"/>
    </location>
</feature>
<protein>
    <recommendedName>
        <fullName evidence="4">Vacuolar membrane protease</fullName>
    </recommendedName>
    <alternativeName>
        <fullName evidence="9">FXNA-related family protease 1</fullName>
    </alternativeName>
</protein>
<keyword evidence="6" id="KW-0378">Hydrolase</keyword>
<evidence type="ECO:0000256" key="8">
    <source>
        <dbReference type="ARBA" id="ARBA00023180"/>
    </source>
</evidence>
<feature type="transmembrane region" description="Helical" evidence="10">
    <location>
        <begin position="487"/>
        <end position="504"/>
    </location>
</feature>
<organism evidence="12 13">
    <name type="scientific">Stenotrophomonas rhizophila</name>
    <dbReference type="NCBI Taxonomy" id="216778"/>
    <lineage>
        <taxon>Bacteria</taxon>
        <taxon>Pseudomonadati</taxon>
        <taxon>Pseudomonadota</taxon>
        <taxon>Gammaproteobacteria</taxon>
        <taxon>Lysobacterales</taxon>
        <taxon>Lysobacteraceae</taxon>
        <taxon>Stenotrophomonas</taxon>
    </lineage>
</organism>
<evidence type="ECO:0000256" key="9">
    <source>
        <dbReference type="ARBA" id="ARBA00031512"/>
    </source>
</evidence>
<evidence type="ECO:0000256" key="4">
    <source>
        <dbReference type="ARBA" id="ARBA00017435"/>
    </source>
</evidence>
<dbReference type="InterPro" id="IPR045175">
    <property type="entry name" value="M28_fam"/>
</dbReference>
<comment type="subcellular location">
    <subcellularLocation>
        <location evidence="2">Vacuole membrane</location>
        <topology evidence="2">Multi-pass membrane protein</topology>
    </subcellularLocation>
</comment>
<evidence type="ECO:0000313" key="12">
    <source>
        <dbReference type="EMBL" id="RLK55655.1"/>
    </source>
</evidence>
<evidence type="ECO:0000256" key="5">
    <source>
        <dbReference type="ARBA" id="ARBA00022554"/>
    </source>
</evidence>
<dbReference type="PANTHER" id="PTHR12147">
    <property type="entry name" value="METALLOPEPTIDASE M28 FAMILY MEMBER"/>
    <property type="match status" value="1"/>
</dbReference>
<accession>A0A498CP36</accession>
<dbReference type="GO" id="GO:0006508">
    <property type="term" value="P:proteolysis"/>
    <property type="evidence" value="ECO:0007669"/>
    <property type="project" value="InterPro"/>
</dbReference>
<feature type="transmembrane region" description="Helical" evidence="10">
    <location>
        <begin position="334"/>
        <end position="354"/>
    </location>
</feature>
<keyword evidence="5" id="KW-0926">Vacuole</keyword>
<keyword evidence="8" id="KW-0325">Glycoprotein</keyword>
<feature type="transmembrane region" description="Helical" evidence="10">
    <location>
        <begin position="536"/>
        <end position="555"/>
    </location>
</feature>
<feature type="transmembrane region" description="Helical" evidence="10">
    <location>
        <begin position="366"/>
        <end position="385"/>
    </location>
</feature>
<dbReference type="InterPro" id="IPR007484">
    <property type="entry name" value="Peptidase_M28"/>
</dbReference>
<sequence length="821" mass="85980">MSALRSSRGAARYALPLLLLSIAIAAWSAWSAQKTPPPQPASIATTEFSAARAMQHLGWIAAEPHPTGSAAAAKVRDQLVHHLQQVGLQVSVQRGQAAAEYGKGDGRGVRAANVENVVAVLPGRDRSLPAVLLMAHYDTVPHSPGAADDGLGVAVMLEISRAMQSDVRQRDVVFLFTDAEEAGLLGARAFFASHPLSSRIGTVVNLEARGSSGRAVLFETGPGNAALLSTFAKLAPQPLGNSLTGFVYRYMPNGTDFTVPAQKGIPGLNFAIIGSQIDYHAATASVANLDPGSVQHMGAQVLPLVRQLASSATLPTATHDAIYSDLPGGWMISVPMWSGWCVLAFGLLVIVVVARRATFNHGGWRGVVSGVAGWPLALLSVALAVRVSYRLLGGGDATLVNNRDLLAAFSTLAAGEGLLAIGVVLALGALLVCKAARKPAAALALVAGACASLRGGFDVIGLVLGVLVALLVWTSAGTAARGESVRLGALLVAWIIGAVVQLLAPELAPLLLWPLLAVAAVVWLLPAHAPLTALRVLAAAVITAFALAHVFHFALQLFEAIGFGTPEVLALPFAWLAMLLLPWVRAADGGRWLAIAAFITLLSAACVLAAASLTQADRTRYPELSQVLFVADPDNQQYHRVSPLSQLSDWSRGALRVGQGELARLSIPALDWAGVWATKADAIAVPERVRFEPSFDAATGQSVLRVLAPAGTRELRVRLKSGAVVRNVQLQGEEVPLLDEADRWSRLRWQAPGPDGIELRWPADSGPVEVQAAAGIDGWPKDAAPVPARSAHIVPWSTSDMTWILGATRVSPEGGAHGGAR</sequence>
<dbReference type="OrthoDB" id="9778250at2"/>
<feature type="transmembrane region" description="Helical" evidence="10">
    <location>
        <begin position="463"/>
        <end position="480"/>
    </location>
</feature>
<dbReference type="InterPro" id="IPR001261">
    <property type="entry name" value="ArgE/DapE_CS"/>
</dbReference>
<evidence type="ECO:0000256" key="6">
    <source>
        <dbReference type="ARBA" id="ARBA00022801"/>
    </source>
</evidence>
<name>A0A498CP36_9GAMM</name>